<gene>
    <name evidence="6" type="ORF">V6N11_055669</name>
</gene>
<reference evidence="6 7" key="1">
    <citation type="journal article" date="2024" name="G3 (Bethesda)">
        <title>Genome assembly of Hibiscus sabdariffa L. provides insights into metabolisms of medicinal natural products.</title>
        <authorList>
            <person name="Kim T."/>
        </authorList>
    </citation>
    <scope>NUCLEOTIDE SEQUENCE [LARGE SCALE GENOMIC DNA]</scope>
    <source>
        <strain evidence="6">TK-2024</strain>
        <tissue evidence="6">Old leaves</tissue>
    </source>
</reference>
<dbReference type="Proteomes" id="UP001396334">
    <property type="component" value="Unassembled WGS sequence"/>
</dbReference>
<dbReference type="EMBL" id="JBBPBN010000111">
    <property type="protein sequence ID" value="KAK8978684.1"/>
    <property type="molecule type" value="Genomic_DNA"/>
</dbReference>
<dbReference type="Pfam" id="PF00238">
    <property type="entry name" value="Ribosomal_L14"/>
    <property type="match status" value="1"/>
</dbReference>
<comment type="similarity">
    <text evidence="1 4">Belongs to the universal ribosomal protein uL14 family.</text>
</comment>
<evidence type="ECO:0000256" key="3">
    <source>
        <dbReference type="ARBA" id="ARBA00023274"/>
    </source>
</evidence>
<evidence type="ECO:0000313" key="6">
    <source>
        <dbReference type="EMBL" id="KAK8978684.1"/>
    </source>
</evidence>
<organism evidence="6 7">
    <name type="scientific">Hibiscus sabdariffa</name>
    <name type="common">roselle</name>
    <dbReference type="NCBI Taxonomy" id="183260"/>
    <lineage>
        <taxon>Eukaryota</taxon>
        <taxon>Viridiplantae</taxon>
        <taxon>Streptophyta</taxon>
        <taxon>Embryophyta</taxon>
        <taxon>Tracheophyta</taxon>
        <taxon>Spermatophyta</taxon>
        <taxon>Magnoliopsida</taxon>
        <taxon>eudicotyledons</taxon>
        <taxon>Gunneridae</taxon>
        <taxon>Pentapetalae</taxon>
        <taxon>rosids</taxon>
        <taxon>malvids</taxon>
        <taxon>Malvales</taxon>
        <taxon>Malvaceae</taxon>
        <taxon>Malvoideae</taxon>
        <taxon>Hibiscus</taxon>
    </lineage>
</organism>
<evidence type="ECO:0000256" key="5">
    <source>
        <dbReference type="SAM" id="MobiDB-lite"/>
    </source>
</evidence>
<dbReference type="PANTHER" id="PTHR11761:SF44">
    <property type="entry name" value="LARGE RIBOSOMAL SUBUNIT PROTEIN UL14"/>
    <property type="match status" value="1"/>
</dbReference>
<protein>
    <submittedName>
        <fullName evidence="6">Uncharacterized protein</fullName>
    </submittedName>
</protein>
<feature type="region of interest" description="Disordered" evidence="5">
    <location>
        <begin position="1"/>
        <end position="31"/>
    </location>
</feature>
<dbReference type="SUPFAM" id="SSF50193">
    <property type="entry name" value="Ribosomal protein L14"/>
    <property type="match status" value="1"/>
</dbReference>
<proteinExistence type="inferred from homology"/>
<keyword evidence="7" id="KW-1185">Reference proteome</keyword>
<evidence type="ECO:0000256" key="2">
    <source>
        <dbReference type="ARBA" id="ARBA00022980"/>
    </source>
</evidence>
<evidence type="ECO:0000256" key="1">
    <source>
        <dbReference type="ARBA" id="ARBA00010745"/>
    </source>
</evidence>
<evidence type="ECO:0000313" key="7">
    <source>
        <dbReference type="Proteomes" id="UP001396334"/>
    </source>
</evidence>
<dbReference type="PANTHER" id="PTHR11761">
    <property type="entry name" value="50S/60S RIBOSOMAL PROTEIN L14/L23"/>
    <property type="match status" value="1"/>
</dbReference>
<keyword evidence="3 4" id="KW-0687">Ribonucleoprotein</keyword>
<accession>A0ABR2NR90</accession>
<evidence type="ECO:0000256" key="4">
    <source>
        <dbReference type="RuleBase" id="RU003949"/>
    </source>
</evidence>
<dbReference type="Gene3D" id="2.40.150.20">
    <property type="entry name" value="Ribosomal protein L14"/>
    <property type="match status" value="1"/>
</dbReference>
<feature type="compositionally biased region" description="Polar residues" evidence="5">
    <location>
        <begin position="10"/>
        <end position="31"/>
    </location>
</feature>
<comment type="caution">
    <text evidence="6">The sequence shown here is derived from an EMBL/GenBank/DDBJ whole genome shotgun (WGS) entry which is preliminary data.</text>
</comment>
<keyword evidence="2 4" id="KW-0689">Ribosomal protein</keyword>
<sequence length="171" mass="18349">MSKSEIEGSATGNKSPMSPGSPTASTTNSADRTGAKNLYIISVKGMKGRLNKVPLASGDGIVMATVKKEKPNLWQKVLPAIFVGRRESWGSKNDDVHTYFEYNAGAIAKKLKGEMKGSAITGPIGKECSIKALPPRNVTPRRNGVTISWSRSTTSSVVHFIDNKERGEDSP</sequence>
<dbReference type="InterPro" id="IPR036853">
    <property type="entry name" value="Ribosomal_uL14_sf"/>
</dbReference>
<name>A0ABR2NR90_9ROSI</name>
<dbReference type="SMART" id="SM01374">
    <property type="entry name" value="Ribosomal_L14"/>
    <property type="match status" value="1"/>
</dbReference>
<dbReference type="InterPro" id="IPR000218">
    <property type="entry name" value="Ribosomal_uL14"/>
</dbReference>